<keyword evidence="1" id="KW-0472">Membrane</keyword>
<sequence>MRARRMRFTGVAFARLMSYPGSEQTALVLSEEDPADNPEAPVCWNLLFAYLLLFLVTVVFVCLIVLFSAV</sequence>
<proteinExistence type="predicted"/>
<feature type="non-terminal residue" evidence="2">
    <location>
        <position position="70"/>
    </location>
</feature>
<accession>A0A5C2RPQ2</accession>
<organism evidence="2 3">
    <name type="scientific">Lentinus tigrinus ALCF2SS1-6</name>
    <dbReference type="NCBI Taxonomy" id="1328759"/>
    <lineage>
        <taxon>Eukaryota</taxon>
        <taxon>Fungi</taxon>
        <taxon>Dikarya</taxon>
        <taxon>Basidiomycota</taxon>
        <taxon>Agaricomycotina</taxon>
        <taxon>Agaricomycetes</taxon>
        <taxon>Polyporales</taxon>
        <taxon>Polyporaceae</taxon>
        <taxon>Lentinus</taxon>
    </lineage>
</organism>
<evidence type="ECO:0000313" key="2">
    <source>
        <dbReference type="EMBL" id="RPD53130.1"/>
    </source>
</evidence>
<protein>
    <submittedName>
        <fullName evidence="2">Uncharacterized protein</fullName>
    </submittedName>
</protein>
<keyword evidence="1" id="KW-0812">Transmembrane</keyword>
<dbReference type="EMBL" id="ML122329">
    <property type="protein sequence ID" value="RPD53130.1"/>
    <property type="molecule type" value="Genomic_DNA"/>
</dbReference>
<evidence type="ECO:0000313" key="3">
    <source>
        <dbReference type="Proteomes" id="UP000313359"/>
    </source>
</evidence>
<gene>
    <name evidence="2" type="ORF">L227DRAFT_581632</name>
</gene>
<dbReference type="Proteomes" id="UP000313359">
    <property type="component" value="Unassembled WGS sequence"/>
</dbReference>
<reference evidence="2" key="1">
    <citation type="journal article" date="2018" name="Genome Biol. Evol.">
        <title>Genomics and development of Lentinus tigrinus, a white-rot wood-decaying mushroom with dimorphic fruiting bodies.</title>
        <authorList>
            <person name="Wu B."/>
            <person name="Xu Z."/>
            <person name="Knudson A."/>
            <person name="Carlson A."/>
            <person name="Chen N."/>
            <person name="Kovaka S."/>
            <person name="LaButti K."/>
            <person name="Lipzen A."/>
            <person name="Pennachio C."/>
            <person name="Riley R."/>
            <person name="Schakwitz W."/>
            <person name="Umezawa K."/>
            <person name="Ohm R.A."/>
            <person name="Grigoriev I.V."/>
            <person name="Nagy L.G."/>
            <person name="Gibbons J."/>
            <person name="Hibbett D."/>
        </authorList>
    </citation>
    <scope>NUCLEOTIDE SEQUENCE [LARGE SCALE GENOMIC DNA]</scope>
    <source>
        <strain evidence="2">ALCF2SS1-6</strain>
    </source>
</reference>
<dbReference type="AlphaFoldDB" id="A0A5C2RPQ2"/>
<keyword evidence="3" id="KW-1185">Reference proteome</keyword>
<name>A0A5C2RPQ2_9APHY</name>
<keyword evidence="1" id="KW-1133">Transmembrane helix</keyword>
<feature type="transmembrane region" description="Helical" evidence="1">
    <location>
        <begin position="46"/>
        <end position="67"/>
    </location>
</feature>
<evidence type="ECO:0000256" key="1">
    <source>
        <dbReference type="SAM" id="Phobius"/>
    </source>
</evidence>